<proteinExistence type="predicted"/>
<comment type="caution">
    <text evidence="1">The sequence shown here is derived from an EMBL/GenBank/DDBJ whole genome shotgun (WGS) entry which is preliminary data.</text>
</comment>
<dbReference type="Proteomes" id="UP000179467">
    <property type="component" value="Unassembled WGS sequence"/>
</dbReference>
<gene>
    <name evidence="1" type="ORF">BHE75_01942</name>
</gene>
<dbReference type="OrthoDB" id="7509297at2"/>
<organism evidence="1 2">
    <name type="scientific">Edaphosphingomonas haloaromaticamans</name>
    <dbReference type="NCBI Taxonomy" id="653954"/>
    <lineage>
        <taxon>Bacteria</taxon>
        <taxon>Pseudomonadati</taxon>
        <taxon>Pseudomonadota</taxon>
        <taxon>Alphaproteobacteria</taxon>
        <taxon>Sphingomonadales</taxon>
        <taxon>Rhizorhabdaceae</taxon>
        <taxon>Edaphosphingomonas</taxon>
    </lineage>
</organism>
<dbReference type="EMBL" id="MIPT01000001">
    <property type="protein sequence ID" value="OHT19949.1"/>
    <property type="molecule type" value="Genomic_DNA"/>
</dbReference>
<evidence type="ECO:0000313" key="2">
    <source>
        <dbReference type="Proteomes" id="UP000179467"/>
    </source>
</evidence>
<evidence type="ECO:0000313" key="1">
    <source>
        <dbReference type="EMBL" id="OHT19949.1"/>
    </source>
</evidence>
<reference evidence="1 2" key="1">
    <citation type="submission" date="2016-09" db="EMBL/GenBank/DDBJ databases">
        <title>Metabolic pathway, cell adaptation mechanisms and a novel monoxygenase revealed through proteogenomic-transcription analysis of a Sphingomonas haloaromaticamans strain degrading the fungicide ortho-phenylphenol.</title>
        <authorList>
            <person name="Perruchon C."/>
            <person name="Papadopoulou E.S."/>
            <person name="Rousidou C."/>
            <person name="Vasileiadis S."/>
            <person name="Tanou G."/>
            <person name="Amoutzias G."/>
            <person name="Molassiotis A."/>
            <person name="Karpouzas D.G."/>
        </authorList>
    </citation>
    <scope>NUCLEOTIDE SEQUENCE [LARGE SCALE GENOMIC DNA]</scope>
    <source>
        <strain evidence="1 2">P3</strain>
    </source>
</reference>
<keyword evidence="2" id="KW-1185">Reference proteome</keyword>
<name>A0A1S1HCJ9_9SPHN</name>
<dbReference type="AlphaFoldDB" id="A0A1S1HCJ9"/>
<protein>
    <submittedName>
        <fullName evidence="1">Uncharacterized protein</fullName>
    </submittedName>
</protein>
<accession>A0A1S1HCJ9</accession>
<sequence>MSRPDPIQARYRADMNAIAGALDQQFNGDARPRKIAFVLLVAEFGQIDGGRVNYISNADRADTISMMKEWIARAEGRYQEGGRA</sequence>